<evidence type="ECO:0000313" key="2">
    <source>
        <dbReference type="EMBL" id="KOO34815.1"/>
    </source>
</evidence>
<comment type="caution">
    <text evidence="2">The sequence shown here is derived from an EMBL/GenBank/DDBJ whole genome shotgun (WGS) entry which is preliminary data.</text>
</comment>
<dbReference type="AlphaFoldDB" id="A0A0M0K7L7"/>
<name>A0A0M0K7L7_9EUKA</name>
<protein>
    <submittedName>
        <fullName evidence="2">Uncharacterized protein</fullName>
    </submittedName>
</protein>
<keyword evidence="3" id="KW-1185">Reference proteome</keyword>
<evidence type="ECO:0000313" key="3">
    <source>
        <dbReference type="Proteomes" id="UP000037460"/>
    </source>
</evidence>
<feature type="non-terminal residue" evidence="2">
    <location>
        <position position="661"/>
    </location>
</feature>
<dbReference type="Proteomes" id="UP000037460">
    <property type="component" value="Unassembled WGS sequence"/>
</dbReference>
<feature type="compositionally biased region" description="Basic and acidic residues" evidence="1">
    <location>
        <begin position="649"/>
        <end position="661"/>
    </location>
</feature>
<dbReference type="EMBL" id="JWZX01001081">
    <property type="protein sequence ID" value="KOO34815.1"/>
    <property type="molecule type" value="Genomic_DNA"/>
</dbReference>
<reference evidence="3" key="1">
    <citation type="journal article" date="2015" name="PLoS Genet.">
        <title>Genome Sequence and Transcriptome Analyses of Chrysochromulina tobin: Metabolic Tools for Enhanced Algal Fitness in the Prominent Order Prymnesiales (Haptophyceae).</title>
        <authorList>
            <person name="Hovde B.T."/>
            <person name="Deodato C.R."/>
            <person name="Hunsperger H.M."/>
            <person name="Ryken S.A."/>
            <person name="Yost W."/>
            <person name="Jha R.K."/>
            <person name="Patterson J."/>
            <person name="Monnat R.J. Jr."/>
            <person name="Barlow S.B."/>
            <person name="Starkenburg S.R."/>
            <person name="Cattolico R.A."/>
        </authorList>
    </citation>
    <scope>NUCLEOTIDE SEQUENCE</scope>
    <source>
        <strain evidence="3">CCMP291</strain>
    </source>
</reference>
<organism evidence="2 3">
    <name type="scientific">Chrysochromulina tobinii</name>
    <dbReference type="NCBI Taxonomy" id="1460289"/>
    <lineage>
        <taxon>Eukaryota</taxon>
        <taxon>Haptista</taxon>
        <taxon>Haptophyta</taxon>
        <taxon>Prymnesiophyceae</taxon>
        <taxon>Prymnesiales</taxon>
        <taxon>Chrysochromulinaceae</taxon>
        <taxon>Chrysochromulina</taxon>
    </lineage>
</organism>
<proteinExistence type="predicted"/>
<feature type="region of interest" description="Disordered" evidence="1">
    <location>
        <begin position="628"/>
        <end position="661"/>
    </location>
</feature>
<accession>A0A0M0K7L7</accession>
<feature type="region of interest" description="Disordered" evidence="1">
    <location>
        <begin position="280"/>
        <end position="316"/>
    </location>
</feature>
<feature type="compositionally biased region" description="Low complexity" evidence="1">
    <location>
        <begin position="291"/>
        <end position="306"/>
    </location>
</feature>
<gene>
    <name evidence="2" type="ORF">Ctob_016110</name>
</gene>
<evidence type="ECO:0000256" key="1">
    <source>
        <dbReference type="SAM" id="MobiDB-lite"/>
    </source>
</evidence>
<sequence length="661" mass="72573">MLTGCLHLLGSLVLTGNGFMLNALYKILFEKGMLMLRLAQPSSQGGVLDKVAARAAQWALATKCERGSATEEERMAHDELVRDLELGLSRQHCGMSVETVDDGAVLQMLRALVRVMTAFAQRAEDYQQSKDRYLRGEGAQPDDRLEIASRVTELFDENSRDKIIFGMLSNTNDALCIEAMQCLATVPTESLEADEVQVLVEFVHEKMQTHQMYVGRNEEMLMHAFGCFARVVRVPDIKDVDKKGKKGKVAKSTGTAFREKNGDLVQVAISLLVDNTKREIPQSATRENRGSGDAFAGGDADGFGSDELLPPDASSDRTQRSSCALLSFVQFENNWKEAGLADVEKEDDIVPTKEQQRKDIEAGVDWHNVGIGSLFTEKLHLMADQGEDTGASANSFGGSKGGVLTVKSLSGMESDNERLGVEQQKNVEDSISATFRVLSACVRYGSPETKLGFLKRFSQLSMQQDVLKLAGYAFIFSPTSRSSATAGVKETDVALRFVTMWNAVLHAMDEEHMITVEQLPLLETLAALLPRLLDPLAVKMGSLLDLWRRTGKHDGFSAANQELLNKTMLSTEPPSYTKMLSALHGVSGLYSRMLCSIEALNFSKEQMVDVAAKELALRRLLPPSHADSQRLREYSVDDGVPNGGRNGHGHTDEHGGHGRQP</sequence>
<feature type="compositionally biased region" description="Basic and acidic residues" evidence="1">
    <location>
        <begin position="280"/>
        <end position="290"/>
    </location>
</feature>